<accession>A0AAE1HS44</accession>
<keyword evidence="1" id="KW-0175">Coiled coil</keyword>
<proteinExistence type="predicted"/>
<dbReference type="AlphaFoldDB" id="A0AAE1HS44"/>
<evidence type="ECO:0000256" key="2">
    <source>
        <dbReference type="SAM" id="MobiDB-lite"/>
    </source>
</evidence>
<evidence type="ECO:0000313" key="4">
    <source>
        <dbReference type="Proteomes" id="UP001219518"/>
    </source>
</evidence>
<gene>
    <name evidence="3" type="ORF">KUF71_014686</name>
</gene>
<sequence>MATAKYTVRRTSAGSSTRASRVRSATEGAEVSEPGGSAPLAPLAAPAPRQARQQRGKNKGLQGLQQACAPQRQLPPMRAAPRQPRPLEVEKLDSWFEGVSQPSRRIQDLVRRKRERHDALLRQLRQELFRERTGAESTVAFISANLRTELDKASLMVKLKGQGLGQDAVEAEARPRPRPDPRAEAEALLQAEAAAGEVVQQLTEQRRRAVDAFYDLLLDVEDEHQRRAKAVLRKFGKALAANGHLPPHRLQPLLDAQRKCPMLEVARPYEWDKDGGARAICFGISLMSLRADAVLVPSPQEVGELHVRHVVSFGDLRLCLNMHAERDQRRFLEAVESFRRQRSERRQREALAAIQEAANKSMDEYIEATSMGRCCVEDFESRLDELKVAVAWSESYPFSTVTVKGWVASKELVKKLTKRFNSFACLLREAGELWENFCTLQELSRQKTLQRLNDAEPLRTKCVEAKELRIAKIIAKSKEVINKQHLHENVSRIFRILDEVKCSLENMHKREKNVIEEHTSFFDSELESFDPQLHIFLDKYGKEAVKDDFSVSTSNLSRNFALLEAVIQITEQENTRCFKEINTFMQDQFKDRALVEEKLWMQEMRRKLEEEFDDIMNSHQVRYNDIQIEVETVRLVQIDDNKKALDFQKEAQNLNEMFVKELQIFTNFSSQIKTLQKKGLDDKVTTSVRYTIQEVEICYKMCKETIKNLNIDFQFTVRTQIDDMKKNNLQYIAGLRHFSDGGTFSEQEITDLKTEISSLERDVEALAQNHILSLKERKKSLIIYIGKSLQFHLENLDYTQNVTALIQKTQCELKKHTLALKYGGKLLTEQVTGLDDEKMHDIKTKWRQEYFAANICGCVIQTVSRRLDCLLTKEQRSTAADIDMSYSSVLMIYNEGCDFLSVIFHVLAESLEEIEHTVLGFNDLKIDHTASKPGLHEEGKSFMTDIASTYRLYQEQCLDTWINELTVFLETISKLKNKHEEYSSNSFNIMNKKFSRLLEDEQSELTKTLKDLRREYQEHQVNAMAEFKPLQEFSESQYVFSSLCGEFERLSSLLSENIKKLIESYMERAHQYLQNYESDLKEQISFIRETSEKLFDHRIIEDISRRIDEELKHLNELFTFTIAIDPIVFPQLRGKVLISK</sequence>
<reference evidence="3" key="2">
    <citation type="journal article" date="2023" name="BMC Genomics">
        <title>Pest status, molecular evolution, and epigenetic factors derived from the genome assembly of Frankliniella fusca, a thysanopteran phytovirus vector.</title>
        <authorList>
            <person name="Catto M.A."/>
            <person name="Labadie P.E."/>
            <person name="Jacobson A.L."/>
            <person name="Kennedy G.G."/>
            <person name="Srinivasan R."/>
            <person name="Hunt B.G."/>
        </authorList>
    </citation>
    <scope>NUCLEOTIDE SEQUENCE</scope>
    <source>
        <strain evidence="3">PL_HMW_Pooled</strain>
    </source>
</reference>
<feature type="compositionally biased region" description="Low complexity" evidence="2">
    <location>
        <begin position="38"/>
        <end position="51"/>
    </location>
</feature>
<organism evidence="3 4">
    <name type="scientific">Frankliniella fusca</name>
    <dbReference type="NCBI Taxonomy" id="407009"/>
    <lineage>
        <taxon>Eukaryota</taxon>
        <taxon>Metazoa</taxon>
        <taxon>Ecdysozoa</taxon>
        <taxon>Arthropoda</taxon>
        <taxon>Hexapoda</taxon>
        <taxon>Insecta</taxon>
        <taxon>Pterygota</taxon>
        <taxon>Neoptera</taxon>
        <taxon>Paraneoptera</taxon>
        <taxon>Thysanoptera</taxon>
        <taxon>Terebrantia</taxon>
        <taxon>Thripoidea</taxon>
        <taxon>Thripidae</taxon>
        <taxon>Frankliniella</taxon>
    </lineage>
</organism>
<feature type="coiled-coil region" evidence="1">
    <location>
        <begin position="995"/>
        <end position="1022"/>
    </location>
</feature>
<protein>
    <submittedName>
        <fullName evidence="3">NAD-dependent malic enzyme</fullName>
    </submittedName>
</protein>
<dbReference type="EMBL" id="JAHWGI010001262">
    <property type="protein sequence ID" value="KAK3926469.1"/>
    <property type="molecule type" value="Genomic_DNA"/>
</dbReference>
<feature type="compositionally biased region" description="Low complexity" evidence="2">
    <location>
        <begin position="9"/>
        <end position="26"/>
    </location>
</feature>
<reference evidence="3" key="1">
    <citation type="submission" date="2021-07" db="EMBL/GenBank/DDBJ databases">
        <authorList>
            <person name="Catto M.A."/>
            <person name="Jacobson A."/>
            <person name="Kennedy G."/>
            <person name="Labadie P."/>
            <person name="Hunt B.G."/>
            <person name="Srinivasan R."/>
        </authorList>
    </citation>
    <scope>NUCLEOTIDE SEQUENCE</scope>
    <source>
        <strain evidence="3">PL_HMW_Pooled</strain>
        <tissue evidence="3">Head</tissue>
    </source>
</reference>
<keyword evidence="4" id="KW-1185">Reference proteome</keyword>
<comment type="caution">
    <text evidence="3">The sequence shown here is derived from an EMBL/GenBank/DDBJ whole genome shotgun (WGS) entry which is preliminary data.</text>
</comment>
<evidence type="ECO:0000313" key="3">
    <source>
        <dbReference type="EMBL" id="KAK3926469.1"/>
    </source>
</evidence>
<evidence type="ECO:0000256" key="1">
    <source>
        <dbReference type="SAM" id="Coils"/>
    </source>
</evidence>
<dbReference type="Proteomes" id="UP001219518">
    <property type="component" value="Unassembled WGS sequence"/>
</dbReference>
<feature type="region of interest" description="Disordered" evidence="2">
    <location>
        <begin position="1"/>
        <end position="64"/>
    </location>
</feature>
<name>A0AAE1HS44_9NEOP</name>